<evidence type="ECO:0000313" key="3">
    <source>
        <dbReference type="Proteomes" id="UP001189429"/>
    </source>
</evidence>
<dbReference type="EMBL" id="CAUYUJ010018454">
    <property type="protein sequence ID" value="CAK0883714.1"/>
    <property type="molecule type" value="Genomic_DNA"/>
</dbReference>
<accession>A0ABN9WEB4</accession>
<feature type="compositionally biased region" description="Basic residues" evidence="1">
    <location>
        <begin position="112"/>
        <end position="125"/>
    </location>
</feature>
<gene>
    <name evidence="2" type="ORF">PCOR1329_LOCUS65861</name>
</gene>
<feature type="region of interest" description="Disordered" evidence="1">
    <location>
        <begin position="105"/>
        <end position="128"/>
    </location>
</feature>
<keyword evidence="3" id="KW-1185">Reference proteome</keyword>
<dbReference type="Proteomes" id="UP001189429">
    <property type="component" value="Unassembled WGS sequence"/>
</dbReference>
<reference evidence="2" key="1">
    <citation type="submission" date="2023-10" db="EMBL/GenBank/DDBJ databases">
        <authorList>
            <person name="Chen Y."/>
            <person name="Shah S."/>
            <person name="Dougan E. K."/>
            <person name="Thang M."/>
            <person name="Chan C."/>
        </authorList>
    </citation>
    <scope>NUCLEOTIDE SEQUENCE [LARGE SCALE GENOMIC DNA]</scope>
</reference>
<sequence>MAKSRTSLWAAASTSRTDAKTFFTMLSESMDKENEVDIGTVVGSCLRIKGVATSIDLQMLRYEARTGRQPESRPSSPSWSTHWWTRASQRAAAPSVQAQLRARAAAAPAARGRGRASGRRRARGHRDRERLLRPFDAVAPRDGHWSTIRVQSGVFLYRRNIPRTGQTYRQVILSSRSSPGS</sequence>
<comment type="caution">
    <text evidence="2">The sequence shown here is derived from an EMBL/GenBank/DDBJ whole genome shotgun (WGS) entry which is preliminary data.</text>
</comment>
<name>A0ABN9WEB4_9DINO</name>
<organism evidence="2 3">
    <name type="scientific">Prorocentrum cordatum</name>
    <dbReference type="NCBI Taxonomy" id="2364126"/>
    <lineage>
        <taxon>Eukaryota</taxon>
        <taxon>Sar</taxon>
        <taxon>Alveolata</taxon>
        <taxon>Dinophyceae</taxon>
        <taxon>Prorocentrales</taxon>
        <taxon>Prorocentraceae</taxon>
        <taxon>Prorocentrum</taxon>
    </lineage>
</organism>
<evidence type="ECO:0000313" key="2">
    <source>
        <dbReference type="EMBL" id="CAK0883714.1"/>
    </source>
</evidence>
<evidence type="ECO:0000256" key="1">
    <source>
        <dbReference type="SAM" id="MobiDB-lite"/>
    </source>
</evidence>
<proteinExistence type="predicted"/>
<protein>
    <submittedName>
        <fullName evidence="2">Uncharacterized protein</fullName>
    </submittedName>
</protein>